<gene>
    <name evidence="3" type="ORF">COCON_G00008810</name>
</gene>
<feature type="signal peptide" evidence="2">
    <location>
        <begin position="1"/>
        <end position="20"/>
    </location>
</feature>
<evidence type="ECO:0000256" key="1">
    <source>
        <dbReference type="SAM" id="Phobius"/>
    </source>
</evidence>
<dbReference type="Proteomes" id="UP001152803">
    <property type="component" value="Unassembled WGS sequence"/>
</dbReference>
<feature type="transmembrane region" description="Helical" evidence="1">
    <location>
        <begin position="129"/>
        <end position="148"/>
    </location>
</feature>
<keyword evidence="1" id="KW-0472">Membrane</keyword>
<feature type="chain" id="PRO_5040108088" evidence="2">
    <location>
        <begin position="21"/>
        <end position="153"/>
    </location>
</feature>
<dbReference type="EMBL" id="JAFJMO010000001">
    <property type="protein sequence ID" value="KAJ8288222.1"/>
    <property type="molecule type" value="Genomic_DNA"/>
</dbReference>
<reference evidence="3" key="1">
    <citation type="journal article" date="2023" name="Science">
        <title>Genome structures resolve the early diversification of teleost fishes.</title>
        <authorList>
            <person name="Parey E."/>
            <person name="Louis A."/>
            <person name="Montfort J."/>
            <person name="Bouchez O."/>
            <person name="Roques C."/>
            <person name="Iampietro C."/>
            <person name="Lluch J."/>
            <person name="Castinel A."/>
            <person name="Donnadieu C."/>
            <person name="Desvignes T."/>
            <person name="Floi Bucao C."/>
            <person name="Jouanno E."/>
            <person name="Wen M."/>
            <person name="Mejri S."/>
            <person name="Dirks R."/>
            <person name="Jansen H."/>
            <person name="Henkel C."/>
            <person name="Chen W.J."/>
            <person name="Zahm M."/>
            <person name="Cabau C."/>
            <person name="Klopp C."/>
            <person name="Thompson A.W."/>
            <person name="Robinson-Rechavi M."/>
            <person name="Braasch I."/>
            <person name="Lecointre G."/>
            <person name="Bobe J."/>
            <person name="Postlethwait J.H."/>
            <person name="Berthelot C."/>
            <person name="Roest Crollius H."/>
            <person name="Guiguen Y."/>
        </authorList>
    </citation>
    <scope>NUCLEOTIDE SEQUENCE</scope>
    <source>
        <strain evidence="3">Concon-B</strain>
    </source>
</reference>
<keyword evidence="1" id="KW-1133">Transmembrane helix</keyword>
<keyword evidence="2" id="KW-0732">Signal</keyword>
<sequence length="153" mass="16994">MRPIQCLSLLTVFCVRKVESPPIQEEFEDYRCLGGMEKILHNSTALNISGCEQMWEFGELSIADLHREQCVWPCLNVSSGEIHLAQCVNVSLTILCSGKDHIEESRTHFRGMPSSSQGEHSTKEQNHHIGLIPFAVCAVGAVGAVGLFRKCRP</sequence>
<protein>
    <submittedName>
        <fullName evidence="3">Uncharacterized protein</fullName>
    </submittedName>
</protein>
<name>A0A9Q1I727_CONCO</name>
<comment type="caution">
    <text evidence="3">The sequence shown here is derived from an EMBL/GenBank/DDBJ whole genome shotgun (WGS) entry which is preliminary data.</text>
</comment>
<dbReference type="OrthoDB" id="8953943at2759"/>
<proteinExistence type="predicted"/>
<organism evidence="3 4">
    <name type="scientific">Conger conger</name>
    <name type="common">Conger eel</name>
    <name type="synonym">Muraena conger</name>
    <dbReference type="NCBI Taxonomy" id="82655"/>
    <lineage>
        <taxon>Eukaryota</taxon>
        <taxon>Metazoa</taxon>
        <taxon>Chordata</taxon>
        <taxon>Craniata</taxon>
        <taxon>Vertebrata</taxon>
        <taxon>Euteleostomi</taxon>
        <taxon>Actinopterygii</taxon>
        <taxon>Neopterygii</taxon>
        <taxon>Teleostei</taxon>
        <taxon>Anguilliformes</taxon>
        <taxon>Congridae</taxon>
        <taxon>Conger</taxon>
    </lineage>
</organism>
<evidence type="ECO:0000313" key="4">
    <source>
        <dbReference type="Proteomes" id="UP001152803"/>
    </source>
</evidence>
<dbReference type="AlphaFoldDB" id="A0A9Q1I727"/>
<evidence type="ECO:0000256" key="2">
    <source>
        <dbReference type="SAM" id="SignalP"/>
    </source>
</evidence>
<keyword evidence="4" id="KW-1185">Reference proteome</keyword>
<keyword evidence="1" id="KW-0812">Transmembrane</keyword>
<accession>A0A9Q1I727</accession>
<evidence type="ECO:0000313" key="3">
    <source>
        <dbReference type="EMBL" id="KAJ8288222.1"/>
    </source>
</evidence>